<dbReference type="AlphaFoldDB" id="A0A818SRT0"/>
<dbReference type="EMBL" id="CAJOBD010000466">
    <property type="protein sequence ID" value="CAF3673389.1"/>
    <property type="molecule type" value="Genomic_DNA"/>
</dbReference>
<dbReference type="Proteomes" id="UP000663823">
    <property type="component" value="Unassembled WGS sequence"/>
</dbReference>
<comment type="similarity">
    <text evidence="1">Belongs to the complex I LYR family.</text>
</comment>
<dbReference type="Proteomes" id="UP000663836">
    <property type="component" value="Unassembled WGS sequence"/>
</dbReference>
<evidence type="ECO:0000313" key="7">
    <source>
        <dbReference type="EMBL" id="CAF1655540.1"/>
    </source>
</evidence>
<dbReference type="EMBL" id="CAJNOU010003546">
    <property type="protein sequence ID" value="CAF1396352.1"/>
    <property type="molecule type" value="Genomic_DNA"/>
</dbReference>
<dbReference type="EMBL" id="CAJNOL010011473">
    <property type="protein sequence ID" value="CAF1655540.1"/>
    <property type="molecule type" value="Genomic_DNA"/>
</dbReference>
<sequence>MSKNLTYFRVLQLYKRIIKLSHSWQAIDHPSKTYEEQKYIRNEARELFRKNKHVTDPTEIEEHIREGEARIELACHYRNPYPRLVNLPTYSLPPSHNRIRFKSEYEIEHISRPIYLKSYEIKEELSDSEEQSKTNQS</sequence>
<evidence type="ECO:0000313" key="4">
    <source>
        <dbReference type="EMBL" id="CAF1283044.1"/>
    </source>
</evidence>
<accession>A0A818SRT0</accession>
<evidence type="ECO:0000313" key="3">
    <source>
        <dbReference type="EMBL" id="CAF1277522.1"/>
    </source>
</evidence>
<evidence type="ECO:0000313" key="12">
    <source>
        <dbReference type="Proteomes" id="UP000663870"/>
    </source>
</evidence>
<dbReference type="EMBL" id="CAJOBE010002345">
    <property type="protein sequence ID" value="CAF3815970.1"/>
    <property type="molecule type" value="Genomic_DNA"/>
</dbReference>
<protein>
    <recommendedName>
        <fullName evidence="2">Complex 1 LYR protein domain-containing protein</fullName>
    </recommendedName>
</protein>
<dbReference type="EMBL" id="CAJOAX010000552">
    <property type="protein sequence ID" value="CAF3612656.1"/>
    <property type="molecule type" value="Genomic_DNA"/>
</dbReference>
<reference evidence="9" key="1">
    <citation type="submission" date="2021-02" db="EMBL/GenBank/DDBJ databases">
        <authorList>
            <person name="Nowell W R."/>
        </authorList>
    </citation>
    <scope>NUCLEOTIDE SEQUENCE</scope>
</reference>
<dbReference type="Proteomes" id="UP000663889">
    <property type="component" value="Unassembled WGS sequence"/>
</dbReference>
<dbReference type="PANTHER" id="PTHR14273:SF0">
    <property type="entry name" value="LYR MOTIF-CONTAINING PROTEIN 1"/>
    <property type="match status" value="1"/>
</dbReference>
<dbReference type="InterPro" id="IPR045294">
    <property type="entry name" value="Complex1_LYR_LYRM1"/>
</dbReference>
<dbReference type="Proteomes" id="UP000663870">
    <property type="component" value="Unassembled WGS sequence"/>
</dbReference>
<dbReference type="Proteomes" id="UP000663882">
    <property type="component" value="Unassembled WGS sequence"/>
</dbReference>
<organism evidence="9 11">
    <name type="scientific">Rotaria sordida</name>
    <dbReference type="NCBI Taxonomy" id="392033"/>
    <lineage>
        <taxon>Eukaryota</taxon>
        <taxon>Metazoa</taxon>
        <taxon>Spiralia</taxon>
        <taxon>Gnathifera</taxon>
        <taxon>Rotifera</taxon>
        <taxon>Eurotatoria</taxon>
        <taxon>Bdelloidea</taxon>
        <taxon>Philodinida</taxon>
        <taxon>Philodinidae</taxon>
        <taxon>Rotaria</taxon>
    </lineage>
</organism>
<dbReference type="CDD" id="cd20261">
    <property type="entry name" value="Complex1_LYR_LYRM1"/>
    <property type="match status" value="1"/>
</dbReference>
<dbReference type="EMBL" id="CAJNOT010002088">
    <property type="protein sequence ID" value="CAF1283044.1"/>
    <property type="molecule type" value="Genomic_DNA"/>
</dbReference>
<evidence type="ECO:0000313" key="8">
    <source>
        <dbReference type="EMBL" id="CAF3612656.1"/>
    </source>
</evidence>
<evidence type="ECO:0000256" key="1">
    <source>
        <dbReference type="ARBA" id="ARBA00009508"/>
    </source>
</evidence>
<dbReference type="PANTHER" id="PTHR14273">
    <property type="entry name" value="LYR MOTIF-CONTAINING PROTEIN 1"/>
    <property type="match status" value="1"/>
</dbReference>
<dbReference type="InterPro" id="IPR040330">
    <property type="entry name" value="LYRM1"/>
</dbReference>
<dbReference type="OrthoDB" id="275715at2759"/>
<keyword evidence="12" id="KW-1185">Reference proteome</keyword>
<evidence type="ECO:0000313" key="11">
    <source>
        <dbReference type="Proteomes" id="UP000663836"/>
    </source>
</evidence>
<evidence type="ECO:0000313" key="9">
    <source>
        <dbReference type="EMBL" id="CAF3673389.1"/>
    </source>
</evidence>
<evidence type="ECO:0000313" key="6">
    <source>
        <dbReference type="EMBL" id="CAF1501927.1"/>
    </source>
</evidence>
<name>A0A818SRT0_9BILA</name>
<dbReference type="Pfam" id="PF05347">
    <property type="entry name" value="Complex1_LYR"/>
    <property type="match status" value="1"/>
</dbReference>
<dbReference type="GO" id="GO:0005739">
    <property type="term" value="C:mitochondrion"/>
    <property type="evidence" value="ECO:0007669"/>
    <property type="project" value="TreeGrafter"/>
</dbReference>
<dbReference type="InterPro" id="IPR008011">
    <property type="entry name" value="Complex1_LYR_dom"/>
</dbReference>
<dbReference type="Proteomes" id="UP000663864">
    <property type="component" value="Unassembled WGS sequence"/>
</dbReference>
<evidence type="ECO:0000313" key="5">
    <source>
        <dbReference type="EMBL" id="CAF1396352.1"/>
    </source>
</evidence>
<gene>
    <name evidence="10" type="ORF">FNK824_LOCUS15862</name>
    <name evidence="9" type="ORF">JBS370_LOCUS7697</name>
    <name evidence="7" type="ORF">JXQ802_LOCUS55211</name>
    <name evidence="8" type="ORF">OTI717_LOCUS7384</name>
    <name evidence="6" type="ORF">PYM288_LOCUS38691</name>
    <name evidence="3" type="ORF">RFH988_LOCUS28519</name>
    <name evidence="5" type="ORF">SEV965_LOCUS31206</name>
    <name evidence="4" type="ORF">ZHD862_LOCUS27034</name>
</gene>
<proteinExistence type="inferred from homology"/>
<dbReference type="EMBL" id="CAJNOH010009683">
    <property type="protein sequence ID" value="CAF1501927.1"/>
    <property type="molecule type" value="Genomic_DNA"/>
</dbReference>
<evidence type="ECO:0000259" key="2">
    <source>
        <dbReference type="Pfam" id="PF05347"/>
    </source>
</evidence>
<dbReference type="Proteomes" id="UP000663874">
    <property type="component" value="Unassembled WGS sequence"/>
</dbReference>
<feature type="domain" description="Complex 1 LYR protein" evidence="2">
    <location>
        <begin position="9"/>
        <end position="72"/>
    </location>
</feature>
<dbReference type="Proteomes" id="UP000663854">
    <property type="component" value="Unassembled WGS sequence"/>
</dbReference>
<dbReference type="EMBL" id="CAJNOO010002543">
    <property type="protein sequence ID" value="CAF1277522.1"/>
    <property type="molecule type" value="Genomic_DNA"/>
</dbReference>
<comment type="caution">
    <text evidence="9">The sequence shown here is derived from an EMBL/GenBank/DDBJ whole genome shotgun (WGS) entry which is preliminary data.</text>
</comment>
<evidence type="ECO:0000313" key="10">
    <source>
        <dbReference type="EMBL" id="CAF3815970.1"/>
    </source>
</evidence>